<reference evidence="2 3" key="1">
    <citation type="submission" date="2019-03" db="EMBL/GenBank/DDBJ databases">
        <authorList>
            <person name="Gaulin E."/>
            <person name="Dumas B."/>
        </authorList>
    </citation>
    <scope>NUCLEOTIDE SEQUENCE [LARGE SCALE GENOMIC DNA]</scope>
    <source>
        <strain evidence="2">CBS 568.67</strain>
    </source>
</reference>
<protein>
    <submittedName>
        <fullName evidence="2">Aste57867_10889 protein</fullName>
    </submittedName>
</protein>
<dbReference type="AlphaFoldDB" id="A0A485KS84"/>
<organism evidence="2 3">
    <name type="scientific">Aphanomyces stellatus</name>
    <dbReference type="NCBI Taxonomy" id="120398"/>
    <lineage>
        <taxon>Eukaryota</taxon>
        <taxon>Sar</taxon>
        <taxon>Stramenopiles</taxon>
        <taxon>Oomycota</taxon>
        <taxon>Saprolegniomycetes</taxon>
        <taxon>Saprolegniales</taxon>
        <taxon>Verrucalvaceae</taxon>
        <taxon>Aphanomyces</taxon>
    </lineage>
</organism>
<evidence type="ECO:0000313" key="2">
    <source>
        <dbReference type="EMBL" id="VFT87757.1"/>
    </source>
</evidence>
<dbReference type="SUPFAM" id="SSF52047">
    <property type="entry name" value="RNI-like"/>
    <property type="match status" value="1"/>
</dbReference>
<dbReference type="Gene3D" id="3.80.10.10">
    <property type="entry name" value="Ribonuclease Inhibitor"/>
    <property type="match status" value="1"/>
</dbReference>
<reference evidence="1" key="2">
    <citation type="submission" date="2019-06" db="EMBL/GenBank/DDBJ databases">
        <title>Genomics analysis of Aphanomyces spp. identifies a new class of oomycete effector associated with host adaptation.</title>
        <authorList>
            <person name="Gaulin E."/>
        </authorList>
    </citation>
    <scope>NUCLEOTIDE SEQUENCE</scope>
    <source>
        <strain evidence="1">CBS 578.67</strain>
    </source>
</reference>
<dbReference type="EMBL" id="VJMH01005236">
    <property type="protein sequence ID" value="KAF0698496.1"/>
    <property type="molecule type" value="Genomic_DNA"/>
</dbReference>
<gene>
    <name evidence="2" type="primary">Aste57867_10889</name>
    <name evidence="1" type="ORF">As57867_010849</name>
    <name evidence="2" type="ORF">ASTE57867_10889</name>
</gene>
<proteinExistence type="predicted"/>
<dbReference type="InterPro" id="IPR001611">
    <property type="entry name" value="Leu-rich_rpt"/>
</dbReference>
<name>A0A485KS84_9STRA</name>
<evidence type="ECO:0000313" key="3">
    <source>
        <dbReference type="Proteomes" id="UP000332933"/>
    </source>
</evidence>
<keyword evidence="3" id="KW-1185">Reference proteome</keyword>
<evidence type="ECO:0000313" key="1">
    <source>
        <dbReference type="EMBL" id="KAF0698496.1"/>
    </source>
</evidence>
<dbReference type="Proteomes" id="UP000332933">
    <property type="component" value="Unassembled WGS sequence"/>
</dbReference>
<accession>A0A485KS84</accession>
<sequence>MVFDLRYKDDNRMLPAWYAQWARIGRITHVQWLGKRSQPEHLLTLLHHLPHLVSLNLQGYFRHAFKPYVLWGLVGRIPRDHTAHGRTPHSLFTTRHVKVFSVALWTWRVSNRAIVNAFLVLVLNCPTLDTLALTACDLNHVACKITLHMKCLTLDACEMSPAMLKQLAAALPTSNNETLAIKEHRSVDGIDLAELIDALPLSRVNSLNLKCFDWAMDPLNVWAIKGSKLKDSCLETLRLEYCHIVDVDAIEIAKDLQYNITIKSLHVEGNQIDLSGAMALLVCRPASLRNIDLGYTELHLKDIETLLELAQLRNVQLSISSREWGDGDY</sequence>
<dbReference type="InterPro" id="IPR032675">
    <property type="entry name" value="LRR_dom_sf"/>
</dbReference>
<dbReference type="Pfam" id="PF13516">
    <property type="entry name" value="LRR_6"/>
    <property type="match status" value="1"/>
</dbReference>
<dbReference type="EMBL" id="CAADRA010005257">
    <property type="protein sequence ID" value="VFT87757.1"/>
    <property type="molecule type" value="Genomic_DNA"/>
</dbReference>